<dbReference type="EMBL" id="CABEID010000001">
    <property type="protein sequence ID" value="VTS44572.1"/>
    <property type="molecule type" value="Genomic_DNA"/>
</dbReference>
<sequence>MKKKKKTLAYSRESIIVVVIFLLLAAFLWIQKSGERYTVATSKNTYLKGNIPTSKTVFESLAKENLVLYDESNDTSRRAKEQFSQILKDMKQGYQLVDISKDSLPSFSNYKKVIVLLSDLETLGEKTQEMVDWVEQGGNVLFGVTLVKDNASASIEQKLGVTNSSAENSVVNKMYIDKDFMIGGGKSYPIDGGFESAWTVSLSSDTKVHAWTDNEARIPLVWEKKYGKGKFVVDNFGIYERAVRGIYAASYSLLTEATAYPVINGATFYLDDFPSPVPAGDATYIKRDYNTSISDFYTNIWWPDLLKLSEKYGIKYTGGVIENYEDDTSGNVTAQKDIERFKYFGKSLLANGGEISYHGYNHQPLSPKDVDYGDEFPTYKTWKDKKAMESSIRELIRFTKELFPKGEKSVYIPPSNVLSKEGREVLRAKFPEIKSIASNYFPGRFTYSQEFEVADDGLIEQPRIVSGASWDNYSKLTVFSELNMHYVMTHFLHPDDVMDEDRGAKLGWAKLYKDFSDEIAWVDKMAPNIRDLTGSEMAGAIQRYGILSVQQQKTDTGLELNLGNFHDNAYVMLRLNEGKPGKVTGGKLEHLTGNLYLLHATSAKVAIELK</sequence>
<dbReference type="Gene3D" id="3.40.50.880">
    <property type="match status" value="1"/>
</dbReference>
<dbReference type="Pfam" id="PF09960">
    <property type="entry name" value="DUF2194"/>
    <property type="match status" value="2"/>
</dbReference>
<dbReference type="GO" id="GO:0005975">
    <property type="term" value="P:carbohydrate metabolic process"/>
    <property type="evidence" value="ECO:0007669"/>
    <property type="project" value="InterPro"/>
</dbReference>
<dbReference type="AlphaFoldDB" id="A0A418G5Y2"/>
<gene>
    <name evidence="1" type="ORF">NCTC11062_01642</name>
</gene>
<proteinExistence type="predicted"/>
<dbReference type="KEGG" id="sans:DK43_01825"/>
<evidence type="ECO:0000313" key="1">
    <source>
        <dbReference type="EMBL" id="VTS44572.1"/>
    </source>
</evidence>
<dbReference type="Gene3D" id="3.20.20.370">
    <property type="entry name" value="Glycoside hydrolase/deacetylase"/>
    <property type="match status" value="1"/>
</dbReference>
<reference evidence="1 2" key="1">
    <citation type="submission" date="2019-05" db="EMBL/GenBank/DDBJ databases">
        <authorList>
            <consortium name="Pathogen Informatics"/>
        </authorList>
    </citation>
    <scope>NUCLEOTIDE SEQUENCE [LARGE SCALE GENOMIC DNA]</scope>
    <source>
        <strain evidence="1 2">NCTC11062</strain>
    </source>
</reference>
<dbReference type="Proteomes" id="UP000403538">
    <property type="component" value="Unassembled WGS sequence"/>
</dbReference>
<dbReference type="InterPro" id="IPR018695">
    <property type="entry name" value="DUF2194"/>
</dbReference>
<dbReference type="InterPro" id="IPR011330">
    <property type="entry name" value="Glyco_hydro/deAcase_b/a-brl"/>
</dbReference>
<accession>A0A418G5Y2</accession>
<name>A0A418G5Y2_STRAP</name>
<organism evidence="1 2">
    <name type="scientific">Streptococcus anginosus</name>
    <dbReference type="NCBI Taxonomy" id="1328"/>
    <lineage>
        <taxon>Bacteria</taxon>
        <taxon>Bacillati</taxon>
        <taxon>Bacillota</taxon>
        <taxon>Bacilli</taxon>
        <taxon>Lactobacillales</taxon>
        <taxon>Streptococcaceae</taxon>
        <taxon>Streptococcus</taxon>
        <taxon>Streptococcus anginosus group</taxon>
    </lineage>
</organism>
<dbReference type="CDD" id="cd10924">
    <property type="entry name" value="CE4_COG4878"/>
    <property type="match status" value="1"/>
</dbReference>
<evidence type="ECO:0000313" key="2">
    <source>
        <dbReference type="Proteomes" id="UP000403538"/>
    </source>
</evidence>
<dbReference type="RefSeq" id="WP_003039652.1">
    <property type="nucleotide sequence ID" value="NZ_CABEID010000001.1"/>
</dbReference>
<dbReference type="SUPFAM" id="SSF88713">
    <property type="entry name" value="Glycoside hydrolase/deacetylase"/>
    <property type="match status" value="1"/>
</dbReference>
<dbReference type="InterPro" id="IPR029062">
    <property type="entry name" value="Class_I_gatase-like"/>
</dbReference>
<protein>
    <submittedName>
        <fullName evidence="1">Signal peptide</fullName>
    </submittedName>
</protein>